<evidence type="ECO:0000256" key="3">
    <source>
        <dbReference type="ARBA" id="ARBA00022448"/>
    </source>
</evidence>
<feature type="domain" description="ABC transporter" evidence="12">
    <location>
        <begin position="849"/>
        <end position="1107"/>
    </location>
</feature>
<feature type="transmembrane region" description="Helical" evidence="11">
    <location>
        <begin position="636"/>
        <end position="657"/>
    </location>
</feature>
<keyword evidence="14" id="KW-1185">Reference proteome</keyword>
<dbReference type="GO" id="GO:0005524">
    <property type="term" value="F:ATP binding"/>
    <property type="evidence" value="ECO:0007669"/>
    <property type="project" value="UniProtKB-KW"/>
</dbReference>
<dbReference type="Pfam" id="PF00005">
    <property type="entry name" value="ABC_tran"/>
    <property type="match status" value="2"/>
</dbReference>
<dbReference type="GO" id="GO:0071944">
    <property type="term" value="C:cell periphery"/>
    <property type="evidence" value="ECO:0007669"/>
    <property type="project" value="UniProtKB-ARBA"/>
</dbReference>
<protein>
    <recommendedName>
        <fullName evidence="12">ABC transporter domain-containing protein</fullName>
    </recommendedName>
</protein>
<dbReference type="Proteomes" id="UP001465755">
    <property type="component" value="Unassembled WGS sequence"/>
</dbReference>
<keyword evidence="5" id="KW-0677">Repeat</keyword>
<evidence type="ECO:0000256" key="5">
    <source>
        <dbReference type="ARBA" id="ARBA00022737"/>
    </source>
</evidence>
<dbReference type="InterPro" id="IPR003439">
    <property type="entry name" value="ABC_transporter-like_ATP-bd"/>
</dbReference>
<feature type="transmembrane region" description="Helical" evidence="11">
    <location>
        <begin position="1272"/>
        <end position="1302"/>
    </location>
</feature>
<feature type="transmembrane region" description="Helical" evidence="11">
    <location>
        <begin position="597"/>
        <end position="616"/>
    </location>
</feature>
<feature type="transmembrane region" description="Helical" evidence="11">
    <location>
        <begin position="1343"/>
        <end position="1363"/>
    </location>
</feature>
<name>A0AAW1PSP4_9CHLO</name>
<dbReference type="SMART" id="SM00382">
    <property type="entry name" value="AAA"/>
    <property type="match status" value="2"/>
</dbReference>
<keyword evidence="9 11" id="KW-0472">Membrane</keyword>
<dbReference type="Pfam" id="PF08370">
    <property type="entry name" value="PDR_assoc"/>
    <property type="match status" value="1"/>
</dbReference>
<comment type="subcellular location">
    <subcellularLocation>
        <location evidence="1">Membrane</location>
        <topology evidence="1">Multi-pass membrane protein</topology>
    </subcellularLocation>
</comment>
<dbReference type="EMBL" id="JALJOQ010000006">
    <property type="protein sequence ID" value="KAK9812481.1"/>
    <property type="molecule type" value="Genomic_DNA"/>
</dbReference>
<keyword evidence="6" id="KW-0547">Nucleotide-binding</keyword>
<evidence type="ECO:0000256" key="10">
    <source>
        <dbReference type="SAM" id="MobiDB-lite"/>
    </source>
</evidence>
<evidence type="ECO:0000256" key="8">
    <source>
        <dbReference type="ARBA" id="ARBA00022989"/>
    </source>
</evidence>
<feature type="transmembrane region" description="Helical" evidence="11">
    <location>
        <begin position="1227"/>
        <end position="1251"/>
    </location>
</feature>
<dbReference type="Pfam" id="PF19055">
    <property type="entry name" value="ABC2_membrane_7"/>
    <property type="match status" value="1"/>
</dbReference>
<dbReference type="FunFam" id="3.40.50.300:FF:000179">
    <property type="entry name" value="ABC transporter G family member 34"/>
    <property type="match status" value="1"/>
</dbReference>
<feature type="compositionally biased region" description="Basic and acidic residues" evidence="10">
    <location>
        <begin position="823"/>
        <end position="837"/>
    </location>
</feature>
<keyword evidence="8 11" id="KW-1133">Transmembrane helix</keyword>
<reference evidence="13 14" key="1">
    <citation type="journal article" date="2024" name="Nat. Commun.">
        <title>Phylogenomics reveals the evolutionary origins of lichenization in chlorophyte algae.</title>
        <authorList>
            <person name="Puginier C."/>
            <person name="Libourel C."/>
            <person name="Otte J."/>
            <person name="Skaloud P."/>
            <person name="Haon M."/>
            <person name="Grisel S."/>
            <person name="Petersen M."/>
            <person name="Berrin J.G."/>
            <person name="Delaux P.M."/>
            <person name="Dal Grande F."/>
            <person name="Keller J."/>
        </authorList>
    </citation>
    <scope>NUCLEOTIDE SEQUENCE [LARGE SCALE GENOMIC DNA]</scope>
    <source>
        <strain evidence="13 14">SAG 2036</strain>
    </source>
</reference>
<feature type="transmembrane region" description="Helical" evidence="11">
    <location>
        <begin position="759"/>
        <end position="781"/>
    </location>
</feature>
<evidence type="ECO:0000256" key="1">
    <source>
        <dbReference type="ARBA" id="ARBA00004141"/>
    </source>
</evidence>
<evidence type="ECO:0000256" key="4">
    <source>
        <dbReference type="ARBA" id="ARBA00022692"/>
    </source>
</evidence>
<feature type="domain" description="ABC transporter" evidence="12">
    <location>
        <begin position="154"/>
        <end position="429"/>
    </location>
</feature>
<keyword evidence="7" id="KW-0067">ATP-binding</keyword>
<dbReference type="InterPro" id="IPR043926">
    <property type="entry name" value="ABCG_dom"/>
</dbReference>
<dbReference type="InterPro" id="IPR027417">
    <property type="entry name" value="P-loop_NTPase"/>
</dbReference>
<feature type="region of interest" description="Disordered" evidence="10">
    <location>
        <begin position="813"/>
        <end position="839"/>
    </location>
</feature>
<dbReference type="GO" id="GO:0016020">
    <property type="term" value="C:membrane"/>
    <property type="evidence" value="ECO:0007669"/>
    <property type="project" value="UniProtKB-SubCell"/>
</dbReference>
<keyword evidence="3" id="KW-0813">Transport</keyword>
<dbReference type="GO" id="GO:0140359">
    <property type="term" value="F:ABC-type transporter activity"/>
    <property type="evidence" value="ECO:0007669"/>
    <property type="project" value="InterPro"/>
</dbReference>
<gene>
    <name evidence="13" type="ORF">WJX73_003351</name>
</gene>
<evidence type="ECO:0000256" key="6">
    <source>
        <dbReference type="ARBA" id="ARBA00022741"/>
    </source>
</evidence>
<dbReference type="Gene3D" id="3.40.50.300">
    <property type="entry name" value="P-loop containing nucleotide triphosphate hydrolases"/>
    <property type="match status" value="2"/>
</dbReference>
<dbReference type="InterPro" id="IPR003593">
    <property type="entry name" value="AAA+_ATPase"/>
</dbReference>
<accession>A0AAW1PSP4</accession>
<proteinExistence type="inferred from homology"/>
<dbReference type="PANTHER" id="PTHR19241">
    <property type="entry name" value="ATP-BINDING CASSETTE TRANSPORTER"/>
    <property type="match status" value="1"/>
</dbReference>
<evidence type="ECO:0000256" key="7">
    <source>
        <dbReference type="ARBA" id="ARBA00022840"/>
    </source>
</evidence>
<evidence type="ECO:0000256" key="2">
    <source>
        <dbReference type="ARBA" id="ARBA00006012"/>
    </source>
</evidence>
<dbReference type="GO" id="GO:0016887">
    <property type="term" value="F:ATP hydrolysis activity"/>
    <property type="evidence" value="ECO:0007669"/>
    <property type="project" value="InterPro"/>
</dbReference>
<comment type="caution">
    <text evidence="13">The sequence shown here is derived from an EMBL/GenBank/DDBJ whole genome shotgun (WGS) entry which is preliminary data.</text>
</comment>
<sequence length="1455" mass="162674">MMVTPAGEGLGDTSMSGGLKSFRRMSVGDSEAQRRNEEDEAELRQAAMEPRAKDSKHVLLTVKEGDEKKEREADVTHMTRSERKMLVADIFETEDQEAYEFFRKLKERREKAGLPFITNEVRFENMTITAPIGVGSGSLPSIVNYYKNTIGGILQTLRIKKMRRTDFTLLSDVSGTVAPGRICLLLGPPGSGKSTLLRALAGKVEHDSAMTRTGNVTYNGVPLNEFVPERTSAYVTQYDLHMAELTVRETCDFSRRVQGAGSRISDMDELKEAEQARGIEPDPKVAAFMKANVLEGKRESVHTEFIMHTLGLTVCADTLVGSQMIRGISGGQKKRVTTAEMIAGPKRTLFMDEISTGLDSATTFQIVRNLRDLCHLLGATVMVALLQPAPEVFDLFDDVCLLAEGHLLYHGPCKEVMPFFQGLGFDLPERRGIPDFLQEVTGRKDQKEYWSGSGQYRFVPVLEFEEAFKNSPVGKRNVEHLSKPFEKTDITDKALVRQRYALTQMEEFVACFSREWLLIRRTAFLYVFKTAQVVIMGLIAATLWLRTQLHPRQLGDATRYAGFLFFTIIILIFNGIAEMSITVERLPIFVKQRDNMFYRAFSYVTPTTLIRLPYSMLEGLVWTGLTYWPIDLAPTASRFFIFFFIACLVHQWSVSFFRMMGAICRNITVANAIGLMLMLIILLTGGFVITKQSIHHWVVWLYWISPMQYAQRALMINEFTAGRWQKLQYPNVNNNSPYAGYNLGNGVLAQYGLPDHYKWVWIGIGYLIACIILFNGILIWAHAALGNPDVGTPTKTDEELLVREDALRGDEAGHAQKLGLDTSDAKNGEANGKEGKGEGMSLPFEPITLTYDDLHYLVPLPPQQADAPNAVDVGHGKELELLRGISGAFRPETLTALMGVTGAGKTTLMDVLAGRKTSGRITGDIRINGHPKVQETFARVSGYVEQTDIHDPFTTVAEALKFSAHCRINGAPDAKTKEQFVTEVMKLVELESLASSLVGRPGQSGLSVEQRKRLTIAVELVANPAIIFMDEPTSGLDARAAAIVMRCVRAIVDTGRTVVCTIHQPSIAIAEAFNELVLLKRGGETIYCGPLGKHSRELVAYFEAVQGVTPCKEGENPASWMLEQSSVGAEARLNVDFAEVYRESGLAKDYHAIINEYSSPKEGTSPLHFDNQYAINVVTQYKLLTWRYMATYWRLTEYNAVRFLLTVFIAVFFGFVFWTLGGHVTDQIGITASAGALYASTIFIGIINSITVQPITAEKRGVMYRERAAGMYAIFPWLAGMVTAEFIYGTIQAVIFSCILYFASGFARSAGKFFWFLLFCWFTLLWYTLFGITAVALTPNIKVAAVISSNFYSLTNLFAGFVYPRPQVPGWWVWMSWLSPTTYTIEGLVASQVGNYYNDLTTSTGAITTPRDFIKTYFGYRPTFLGQCVAILTSWMFCLFIMSYLCFRFINHLKR</sequence>
<dbReference type="InterPro" id="IPR013581">
    <property type="entry name" value="PDR_assoc"/>
</dbReference>
<dbReference type="CDD" id="cd03232">
    <property type="entry name" value="ABCG_PDR_domain2"/>
    <property type="match status" value="1"/>
</dbReference>
<feature type="transmembrane region" description="Helical" evidence="11">
    <location>
        <begin position="669"/>
        <end position="689"/>
    </location>
</feature>
<evidence type="ECO:0000256" key="9">
    <source>
        <dbReference type="ARBA" id="ARBA00023136"/>
    </source>
</evidence>
<feature type="transmembrane region" description="Helical" evidence="11">
    <location>
        <begin position="1314"/>
        <end position="1336"/>
    </location>
</feature>
<dbReference type="InterPro" id="IPR013525">
    <property type="entry name" value="ABC2_TM"/>
</dbReference>
<keyword evidence="4 11" id="KW-0812">Transmembrane</keyword>
<evidence type="ECO:0000259" key="12">
    <source>
        <dbReference type="PROSITE" id="PS50893"/>
    </source>
</evidence>
<comment type="similarity">
    <text evidence="2">Belongs to the ABC transporter superfamily. ABCG family. PDR (TC 3.A.1.205) subfamily.</text>
</comment>
<dbReference type="Pfam" id="PF01061">
    <property type="entry name" value="ABC2_membrane"/>
    <property type="match status" value="2"/>
</dbReference>
<feature type="transmembrane region" description="Helical" evidence="11">
    <location>
        <begin position="523"/>
        <end position="545"/>
    </location>
</feature>
<dbReference type="PROSITE" id="PS50893">
    <property type="entry name" value="ABC_TRANSPORTER_2"/>
    <property type="match status" value="2"/>
</dbReference>
<dbReference type="FunFam" id="3.40.50.300:FF:000059">
    <property type="entry name" value="ABC transporter G family member 40"/>
    <property type="match status" value="1"/>
</dbReference>
<feature type="transmembrane region" description="Helical" evidence="11">
    <location>
        <begin position="557"/>
        <end position="576"/>
    </location>
</feature>
<organism evidence="13 14">
    <name type="scientific">Symbiochloris irregularis</name>
    <dbReference type="NCBI Taxonomy" id="706552"/>
    <lineage>
        <taxon>Eukaryota</taxon>
        <taxon>Viridiplantae</taxon>
        <taxon>Chlorophyta</taxon>
        <taxon>core chlorophytes</taxon>
        <taxon>Trebouxiophyceae</taxon>
        <taxon>Trebouxiales</taxon>
        <taxon>Trebouxiaceae</taxon>
        <taxon>Symbiochloris</taxon>
    </lineage>
</organism>
<feature type="region of interest" description="Disordered" evidence="10">
    <location>
        <begin position="1"/>
        <end position="76"/>
    </location>
</feature>
<dbReference type="InterPro" id="IPR034003">
    <property type="entry name" value="ABCG_PDR_2"/>
</dbReference>
<evidence type="ECO:0000313" key="13">
    <source>
        <dbReference type="EMBL" id="KAK9812481.1"/>
    </source>
</evidence>
<feature type="transmembrane region" description="Helical" evidence="11">
    <location>
        <begin position="1203"/>
        <end position="1221"/>
    </location>
</feature>
<dbReference type="SUPFAM" id="SSF52540">
    <property type="entry name" value="P-loop containing nucleoside triphosphate hydrolases"/>
    <property type="match status" value="2"/>
</dbReference>
<evidence type="ECO:0000256" key="11">
    <source>
        <dbReference type="SAM" id="Phobius"/>
    </source>
</evidence>
<feature type="compositionally biased region" description="Basic and acidic residues" evidence="10">
    <location>
        <begin position="50"/>
        <end position="76"/>
    </location>
</feature>
<feature type="transmembrane region" description="Helical" evidence="11">
    <location>
        <begin position="1424"/>
        <end position="1447"/>
    </location>
</feature>
<evidence type="ECO:0000313" key="14">
    <source>
        <dbReference type="Proteomes" id="UP001465755"/>
    </source>
</evidence>